<evidence type="ECO:0000313" key="2">
    <source>
        <dbReference type="EMBL" id="SSX15934.1"/>
    </source>
</evidence>
<evidence type="ECO:0000313" key="3">
    <source>
        <dbReference type="EMBL" id="SSX24850.1"/>
    </source>
</evidence>
<dbReference type="VEuPathDB" id="VectorBase:CSON011574"/>
<name>A0A336MYB8_CULSO</name>
<proteinExistence type="predicted"/>
<gene>
    <name evidence="4" type="primary">CSON009505</name>
    <name evidence="3" type="synonym">CSON011574</name>
</gene>
<dbReference type="EMBL" id="UFQS01003780">
    <property type="protein sequence ID" value="SSX15934.1"/>
    <property type="molecule type" value="Genomic_DNA"/>
</dbReference>
<dbReference type="AlphaFoldDB" id="A0A336MYB8"/>
<dbReference type="VEuPathDB" id="VectorBase:CSON009505"/>
<feature type="transmembrane region" description="Helical" evidence="1">
    <location>
        <begin position="85"/>
        <end position="102"/>
    </location>
</feature>
<feature type="transmembrane region" description="Helical" evidence="1">
    <location>
        <begin position="54"/>
        <end position="73"/>
    </location>
</feature>
<accession>A0A336MYB8</accession>
<reference evidence="2" key="1">
    <citation type="submission" date="2018-04" db="EMBL/GenBank/DDBJ databases">
        <authorList>
            <person name="Go L.Y."/>
            <person name="Mitchell J.A."/>
        </authorList>
    </citation>
    <scope>NUCLEOTIDE SEQUENCE</scope>
    <source>
        <tissue evidence="2">Whole organism</tissue>
    </source>
</reference>
<keyword evidence="1" id="KW-1133">Transmembrane helix</keyword>
<keyword evidence="1" id="KW-0812">Transmembrane</keyword>
<evidence type="ECO:0000313" key="4">
    <source>
        <dbReference type="EMBL" id="SSX35276.1"/>
    </source>
</evidence>
<organism evidence="4">
    <name type="scientific">Culicoides sonorensis</name>
    <name type="common">Biting midge</name>
    <dbReference type="NCBI Taxonomy" id="179676"/>
    <lineage>
        <taxon>Eukaryota</taxon>
        <taxon>Metazoa</taxon>
        <taxon>Ecdysozoa</taxon>
        <taxon>Arthropoda</taxon>
        <taxon>Hexapoda</taxon>
        <taxon>Insecta</taxon>
        <taxon>Pterygota</taxon>
        <taxon>Neoptera</taxon>
        <taxon>Endopterygota</taxon>
        <taxon>Diptera</taxon>
        <taxon>Nematocera</taxon>
        <taxon>Chironomoidea</taxon>
        <taxon>Ceratopogonidae</taxon>
        <taxon>Ceratopogoninae</taxon>
        <taxon>Culicoides</taxon>
        <taxon>Monoculicoides</taxon>
    </lineage>
</organism>
<feature type="transmembrane region" description="Helical" evidence="1">
    <location>
        <begin position="12"/>
        <end position="34"/>
    </location>
</feature>
<reference evidence="4" key="2">
    <citation type="submission" date="2018-07" db="EMBL/GenBank/DDBJ databases">
        <authorList>
            <person name="Quirk P.G."/>
            <person name="Krulwich T.A."/>
        </authorList>
    </citation>
    <scope>NUCLEOTIDE SEQUENCE</scope>
</reference>
<dbReference type="EMBL" id="UFQT01003780">
    <property type="protein sequence ID" value="SSX35276.1"/>
    <property type="molecule type" value="Genomic_DNA"/>
</dbReference>
<protein>
    <submittedName>
        <fullName evidence="4">CSON009505 protein</fullName>
    </submittedName>
    <submittedName>
        <fullName evidence="3">CSON011574 protein</fullName>
    </submittedName>
</protein>
<dbReference type="EMBL" id="UFQT01000505">
    <property type="protein sequence ID" value="SSX24850.1"/>
    <property type="molecule type" value="Genomic_DNA"/>
</dbReference>
<evidence type="ECO:0000256" key="1">
    <source>
        <dbReference type="SAM" id="Phobius"/>
    </source>
</evidence>
<sequence>MGLLGIFPKFPNCCFCIELRIGCVIIAILGLLNFGGQLYENVRLINSYGARNELVTNAVIYACGVLINVLLLFGAMNRNARWVAIYLYGKIVFIVLLCIGTINNFAHKDTQNGTMTIVTVVLEIYFWLCVNSFYQELGGS</sequence>
<feature type="transmembrane region" description="Helical" evidence="1">
    <location>
        <begin position="114"/>
        <end position="134"/>
    </location>
</feature>
<keyword evidence="1" id="KW-0472">Membrane</keyword>